<dbReference type="InterPro" id="IPR011011">
    <property type="entry name" value="Znf_FYVE_PHD"/>
</dbReference>
<evidence type="ECO:0000256" key="2">
    <source>
        <dbReference type="ARBA" id="ARBA00022771"/>
    </source>
</evidence>
<evidence type="ECO:0000256" key="1">
    <source>
        <dbReference type="ARBA" id="ARBA00022723"/>
    </source>
</evidence>
<evidence type="ECO:0000256" key="6">
    <source>
        <dbReference type="SAM" id="Coils"/>
    </source>
</evidence>
<dbReference type="Pfam" id="PF13176">
    <property type="entry name" value="TPR_7"/>
    <property type="match status" value="1"/>
</dbReference>
<dbReference type="eggNOG" id="KOG1818">
    <property type="taxonomic scope" value="Eukaryota"/>
</dbReference>
<feature type="compositionally biased region" description="Basic residues" evidence="7">
    <location>
        <begin position="518"/>
        <end position="531"/>
    </location>
</feature>
<dbReference type="VEuPathDB" id="FungiDB:PYU1_G008781"/>
<accession>K3WV02</accession>
<feature type="region of interest" description="Disordered" evidence="7">
    <location>
        <begin position="656"/>
        <end position="722"/>
    </location>
</feature>
<feature type="repeat" description="TPR" evidence="5">
    <location>
        <begin position="831"/>
        <end position="864"/>
    </location>
</feature>
<protein>
    <recommendedName>
        <fullName evidence="8">FYVE-type domain-containing protein</fullName>
    </recommendedName>
</protein>
<evidence type="ECO:0000313" key="9">
    <source>
        <dbReference type="EnsemblProtists" id="PYU1_T008799"/>
    </source>
</evidence>
<feature type="compositionally biased region" description="Polar residues" evidence="7">
    <location>
        <begin position="381"/>
        <end position="392"/>
    </location>
</feature>
<dbReference type="HOGENOM" id="CLU_014317_1_0_1"/>
<dbReference type="Gene3D" id="3.30.40.10">
    <property type="entry name" value="Zinc/RING finger domain, C3HC4 (zinc finger)"/>
    <property type="match status" value="1"/>
</dbReference>
<dbReference type="GO" id="GO:0006623">
    <property type="term" value="P:protein targeting to vacuole"/>
    <property type="evidence" value="ECO:0007669"/>
    <property type="project" value="TreeGrafter"/>
</dbReference>
<dbReference type="InParanoid" id="K3WV02"/>
<dbReference type="InterPro" id="IPR011990">
    <property type="entry name" value="TPR-like_helical_dom_sf"/>
</dbReference>
<dbReference type="SMART" id="SM00028">
    <property type="entry name" value="TPR"/>
    <property type="match status" value="3"/>
</dbReference>
<dbReference type="SUPFAM" id="SSF57903">
    <property type="entry name" value="FYVE/PHD zinc finger"/>
    <property type="match status" value="1"/>
</dbReference>
<dbReference type="InterPro" id="IPR013083">
    <property type="entry name" value="Znf_RING/FYVE/PHD"/>
</dbReference>
<feature type="repeat" description="TPR" evidence="5">
    <location>
        <begin position="763"/>
        <end position="796"/>
    </location>
</feature>
<dbReference type="AlphaFoldDB" id="K3WV02"/>
<keyword evidence="10" id="KW-1185">Reference proteome</keyword>
<keyword evidence="2 4" id="KW-0863">Zinc-finger</keyword>
<dbReference type="OMA" id="CCFDELQ"/>
<dbReference type="InterPro" id="IPR019734">
    <property type="entry name" value="TPR_rpt"/>
</dbReference>
<dbReference type="GO" id="GO:0043130">
    <property type="term" value="F:ubiquitin binding"/>
    <property type="evidence" value="ECO:0007669"/>
    <property type="project" value="TreeGrafter"/>
</dbReference>
<feature type="coiled-coil region" evidence="6">
    <location>
        <begin position="593"/>
        <end position="620"/>
    </location>
</feature>
<keyword evidence="1" id="KW-0479">Metal-binding</keyword>
<dbReference type="FunFam" id="3.30.40.10:FF:000345">
    <property type="entry name" value="Vacuolar protein sorting-associated protein 27"/>
    <property type="match status" value="1"/>
</dbReference>
<dbReference type="Gene3D" id="1.25.40.10">
    <property type="entry name" value="Tetratricopeptide repeat domain"/>
    <property type="match status" value="1"/>
</dbReference>
<dbReference type="InterPro" id="IPR000306">
    <property type="entry name" value="Znf_FYVE"/>
</dbReference>
<dbReference type="Pfam" id="PF14559">
    <property type="entry name" value="TPR_19"/>
    <property type="match status" value="1"/>
</dbReference>
<organism evidence="9 10">
    <name type="scientific">Globisporangium ultimum (strain ATCC 200006 / CBS 805.95 / DAOM BR144)</name>
    <name type="common">Pythium ultimum</name>
    <dbReference type="NCBI Taxonomy" id="431595"/>
    <lineage>
        <taxon>Eukaryota</taxon>
        <taxon>Sar</taxon>
        <taxon>Stramenopiles</taxon>
        <taxon>Oomycota</taxon>
        <taxon>Peronosporomycetes</taxon>
        <taxon>Pythiales</taxon>
        <taxon>Pythiaceae</taxon>
        <taxon>Globisporangium</taxon>
    </lineage>
</organism>
<feature type="region of interest" description="Disordered" evidence="7">
    <location>
        <begin position="500"/>
        <end position="565"/>
    </location>
</feature>
<dbReference type="GO" id="GO:0043328">
    <property type="term" value="P:protein transport to vacuole involved in ubiquitin-dependent protein catabolic process via the multivesicular body sorting pathway"/>
    <property type="evidence" value="ECO:0007669"/>
    <property type="project" value="TreeGrafter"/>
</dbReference>
<feature type="domain" description="FYVE-type" evidence="8">
    <location>
        <begin position="274"/>
        <end position="334"/>
    </location>
</feature>
<feature type="region of interest" description="Disordered" evidence="7">
    <location>
        <begin position="443"/>
        <end position="473"/>
    </location>
</feature>
<dbReference type="GO" id="GO:0032266">
    <property type="term" value="F:phosphatidylinositol-3-phosphate binding"/>
    <property type="evidence" value="ECO:0007669"/>
    <property type="project" value="TreeGrafter"/>
</dbReference>
<proteinExistence type="predicted"/>
<evidence type="ECO:0000256" key="5">
    <source>
        <dbReference type="PROSITE-ProRule" id="PRU00339"/>
    </source>
</evidence>
<dbReference type="CDD" id="cd15760">
    <property type="entry name" value="FYVE_scVPS27p_like"/>
    <property type="match status" value="1"/>
</dbReference>
<dbReference type="EnsemblProtists" id="PYU1_T008799">
    <property type="protein sequence ID" value="PYU1_T008799"/>
    <property type="gene ID" value="PYU1_G008781"/>
</dbReference>
<dbReference type="InterPro" id="IPR036770">
    <property type="entry name" value="Ankyrin_rpt-contain_sf"/>
</dbReference>
<reference evidence="9" key="3">
    <citation type="submission" date="2015-02" db="UniProtKB">
        <authorList>
            <consortium name="EnsemblProtists"/>
        </authorList>
    </citation>
    <scope>IDENTIFICATION</scope>
    <source>
        <strain evidence="9">DAOM BR144</strain>
    </source>
</reference>
<evidence type="ECO:0000256" key="7">
    <source>
        <dbReference type="SAM" id="MobiDB-lite"/>
    </source>
</evidence>
<keyword evidence="6" id="KW-0175">Coiled coil</keyword>
<feature type="region of interest" description="Disordered" evidence="7">
    <location>
        <begin position="381"/>
        <end position="409"/>
    </location>
</feature>
<dbReference type="PANTHER" id="PTHR47794">
    <property type="entry name" value="VACUOLAR PROTEIN SORTING-ASSOCIATED PROTEIN 27"/>
    <property type="match status" value="1"/>
</dbReference>
<dbReference type="EMBL" id="GL376558">
    <property type="status" value="NOT_ANNOTATED_CDS"/>
    <property type="molecule type" value="Genomic_DNA"/>
</dbReference>
<feature type="compositionally biased region" description="Basic and acidic residues" evidence="7">
    <location>
        <begin position="503"/>
        <end position="517"/>
    </location>
</feature>
<dbReference type="GO" id="GO:0033565">
    <property type="term" value="C:ESCRT-0 complex"/>
    <property type="evidence" value="ECO:0007669"/>
    <property type="project" value="TreeGrafter"/>
</dbReference>
<evidence type="ECO:0000256" key="3">
    <source>
        <dbReference type="ARBA" id="ARBA00022833"/>
    </source>
</evidence>
<dbReference type="GO" id="GO:0008270">
    <property type="term" value="F:zinc ion binding"/>
    <property type="evidence" value="ECO:0007669"/>
    <property type="project" value="UniProtKB-KW"/>
</dbReference>
<feature type="region of interest" description="Disordered" evidence="7">
    <location>
        <begin position="156"/>
        <end position="251"/>
    </location>
</feature>
<dbReference type="PROSITE" id="PS50178">
    <property type="entry name" value="ZF_FYVE"/>
    <property type="match status" value="1"/>
</dbReference>
<feature type="compositionally biased region" description="Basic and acidic residues" evidence="7">
    <location>
        <begin position="691"/>
        <end position="717"/>
    </location>
</feature>
<feature type="compositionally biased region" description="Basic and acidic residues" evidence="7">
    <location>
        <begin position="180"/>
        <end position="197"/>
    </location>
</feature>
<keyword evidence="3" id="KW-0862">Zinc</keyword>
<reference evidence="10" key="1">
    <citation type="journal article" date="2010" name="Genome Biol.">
        <title>Genome sequence of the necrotrophic plant pathogen Pythium ultimum reveals original pathogenicity mechanisms and effector repertoire.</title>
        <authorList>
            <person name="Levesque C.A."/>
            <person name="Brouwer H."/>
            <person name="Cano L."/>
            <person name="Hamilton J.P."/>
            <person name="Holt C."/>
            <person name="Huitema E."/>
            <person name="Raffaele S."/>
            <person name="Robideau G.P."/>
            <person name="Thines M."/>
            <person name="Win J."/>
            <person name="Zerillo M.M."/>
            <person name="Beakes G.W."/>
            <person name="Boore J.L."/>
            <person name="Busam D."/>
            <person name="Dumas B."/>
            <person name="Ferriera S."/>
            <person name="Fuerstenberg S.I."/>
            <person name="Gachon C.M."/>
            <person name="Gaulin E."/>
            <person name="Govers F."/>
            <person name="Grenville-Briggs L."/>
            <person name="Horner N."/>
            <person name="Hostetler J."/>
            <person name="Jiang R.H."/>
            <person name="Johnson J."/>
            <person name="Krajaejun T."/>
            <person name="Lin H."/>
            <person name="Meijer H.J."/>
            <person name="Moore B."/>
            <person name="Morris P."/>
            <person name="Phuntmart V."/>
            <person name="Puiu D."/>
            <person name="Shetty J."/>
            <person name="Stajich J.E."/>
            <person name="Tripathy S."/>
            <person name="Wawra S."/>
            <person name="van West P."/>
            <person name="Whitty B.R."/>
            <person name="Coutinho P.M."/>
            <person name="Henrissat B."/>
            <person name="Martin F."/>
            <person name="Thomas P.D."/>
            <person name="Tyler B.M."/>
            <person name="De Vries R.P."/>
            <person name="Kamoun S."/>
            <person name="Yandell M."/>
            <person name="Tisserat N."/>
            <person name="Buell C.R."/>
        </authorList>
    </citation>
    <scope>NUCLEOTIDE SEQUENCE</scope>
    <source>
        <strain evidence="10">DAOM:BR144</strain>
    </source>
</reference>
<dbReference type="InterPro" id="IPR017455">
    <property type="entry name" value="Znf_FYVE-rel"/>
</dbReference>
<name>K3WV02_GLOUD</name>
<dbReference type="PROSITE" id="PS50005">
    <property type="entry name" value="TPR"/>
    <property type="match status" value="2"/>
</dbReference>
<evidence type="ECO:0000256" key="4">
    <source>
        <dbReference type="PROSITE-ProRule" id="PRU00091"/>
    </source>
</evidence>
<keyword evidence="5" id="KW-0802">TPR repeat</keyword>
<feature type="compositionally biased region" description="Polar residues" evidence="7">
    <location>
        <begin position="215"/>
        <end position="247"/>
    </location>
</feature>
<reference evidence="10" key="2">
    <citation type="submission" date="2010-04" db="EMBL/GenBank/DDBJ databases">
        <authorList>
            <person name="Buell R."/>
            <person name="Hamilton J."/>
            <person name="Hostetler J."/>
        </authorList>
    </citation>
    <scope>NUCLEOTIDE SEQUENCE [LARGE SCALE GENOMIC DNA]</scope>
    <source>
        <strain evidence="10">DAOM:BR144</strain>
    </source>
</reference>
<dbReference type="PANTHER" id="PTHR47794:SF1">
    <property type="entry name" value="VACUOLAR PROTEIN SORTING-ASSOCIATED PROTEIN 27"/>
    <property type="match status" value="1"/>
</dbReference>
<dbReference type="STRING" id="431595.K3WV02"/>
<evidence type="ECO:0000313" key="10">
    <source>
        <dbReference type="Proteomes" id="UP000019132"/>
    </source>
</evidence>
<dbReference type="SMART" id="SM00064">
    <property type="entry name" value="FYVE"/>
    <property type="match status" value="1"/>
</dbReference>
<evidence type="ECO:0000259" key="8">
    <source>
        <dbReference type="PROSITE" id="PS50178"/>
    </source>
</evidence>
<dbReference type="Pfam" id="PF01363">
    <property type="entry name" value="FYVE"/>
    <property type="match status" value="1"/>
</dbReference>
<dbReference type="SUPFAM" id="SSF48452">
    <property type="entry name" value="TPR-like"/>
    <property type="match status" value="1"/>
</dbReference>
<dbReference type="SUPFAM" id="SSF48403">
    <property type="entry name" value="Ankyrin repeat"/>
    <property type="match status" value="1"/>
</dbReference>
<dbReference type="Proteomes" id="UP000019132">
    <property type="component" value="Unassembled WGS sequence"/>
</dbReference>
<dbReference type="Gene3D" id="1.25.40.20">
    <property type="entry name" value="Ankyrin repeat-containing domain"/>
    <property type="match status" value="1"/>
</dbReference>
<sequence length="866" mass="96740">MASFSPSPLPPPPPPQTLSAVNFAEKYEYANLVRTVQLQPALAQEVDDFGMTPLHWICTDPRVPLRVVQKLVLAHPAATSTKNLVGLLPFHIALRKNLPLDALKLLLKFYPKAITTATPDRRTPLELADELVTSQATKLFLQMFDAEVRALSRVATASKKQQKRRQLDHTAATATTSLPPRHERSDESAKENDDRFNNGEFASARSHKQRRQQNHDSNQNENDTTIQRKALTSSDNNNYETNHNYSKSVHDPITEVLNSPTLRSATQHRTPLMWKHDKRCHICECKFTYFRSRHHCRNCGESVCGRHSRNTLPLRHMGMYEPQRVCAVCHEHLQNSVAGCNTNEMHMRSISNASSGGRQSSDMLDLIDSPCSTRSVQPFMLTDSTRPRNGSTPFEMFPSASSSTTSRLLKRSKSVRNYLLMSPRTKGRMQQNENCPLDTATTMRGQMHGNDGDRSPMILSPARNVRSETPLRRNHSYTQFARLPLFPSTSSMFLSTVQVAPETKNDHSKRSGHDSNGQRRRKKSTSSKHHGSNNNDDERQHQMTSSSRGRQPRLVKTELDSPSKAWYEELDSDGDEDLDDVTSSIREAQKLSMDSHVEELEEHVQKLLRAKQKIGEALKQSQWEIHMAKVEKEKYDAIAQKYLDHGYAAVMFPSASSSTLKRDTDASLPDDDEDSDEQGKANRPGVAVTRPLEKTKLLEDKDAESDSHDVDTDRSTADSEFSVAAASSGSMAAAMRPSSPLPMPSLTPFRSEKLALHIPLDVAATHHELGVVLLGKGDFASAASEFEKALAIDSDNAFTWYHLAKALDGKGDLDAAEAAVKKALERDADSLSSLSLLGRLLHLRGEHDEAIVVFRQALKLQTPPVY</sequence>